<accession>A0ABS5NTL0</accession>
<gene>
    <name evidence="2" type="ORF">KHA94_13385</name>
</gene>
<evidence type="ECO:0000313" key="3">
    <source>
        <dbReference type="Proteomes" id="UP000681027"/>
    </source>
</evidence>
<organism evidence="2 3">
    <name type="scientific">Cytobacillus citreus</name>
    <dbReference type="NCBI Taxonomy" id="2833586"/>
    <lineage>
        <taxon>Bacteria</taxon>
        <taxon>Bacillati</taxon>
        <taxon>Bacillota</taxon>
        <taxon>Bacilli</taxon>
        <taxon>Bacillales</taxon>
        <taxon>Bacillaceae</taxon>
        <taxon>Cytobacillus</taxon>
    </lineage>
</organism>
<evidence type="ECO:0000313" key="2">
    <source>
        <dbReference type="EMBL" id="MBS4191176.1"/>
    </source>
</evidence>
<dbReference type="Proteomes" id="UP000681027">
    <property type="component" value="Unassembled WGS sequence"/>
</dbReference>
<feature type="signal peptide" evidence="1">
    <location>
        <begin position="1"/>
        <end position="24"/>
    </location>
</feature>
<feature type="chain" id="PRO_5046660486" evidence="1">
    <location>
        <begin position="25"/>
        <end position="361"/>
    </location>
</feature>
<dbReference type="EMBL" id="JAGYPM010000003">
    <property type="protein sequence ID" value="MBS4191176.1"/>
    <property type="molecule type" value="Genomic_DNA"/>
</dbReference>
<reference evidence="2 3" key="1">
    <citation type="submission" date="2021-05" db="EMBL/GenBank/DDBJ databases">
        <title>Novel Bacillus species.</title>
        <authorList>
            <person name="Liu G."/>
        </authorList>
    </citation>
    <scope>NUCLEOTIDE SEQUENCE [LARGE SCALE GENOMIC DNA]</scope>
    <source>
        <strain evidence="2 3">FJAT-49705</strain>
    </source>
</reference>
<proteinExistence type="predicted"/>
<dbReference type="RefSeq" id="WP_213102636.1">
    <property type="nucleotide sequence ID" value="NZ_JAGYPM010000003.1"/>
</dbReference>
<sequence>MRIRKVLVLSFVALFMFLFSTSDASAKVMWGKTELKQGQIGKVTILRETPVVKLDDKGNISSVVKRAHKGEEFRVYSYQNKFGGLYGLGGGLFVQKNEVGVKYETPSKTKLALLEGKTTQPDKPKENIDKEYSLLNAEMDSLIKDIKSGISQKDFATRSNSINEKLIKFPQGKQGKFELEDKYKKLFEMPEIQFKRIIFEFSDGQRTLYSNNDKFGEYTMFKHFTFEGKLYLNKRVIEDVQSVAIGFYDFESKNLPEDFKGITWGRGTIFTDERKYIDNSSLDSPYYIVYKLLNPKNNKELIIEDKRSRQGYYNWDVLNPYSIEDFTSILDLDVSYTYDKQNHTLTFKFPEPLKEPYRIGQ</sequence>
<comment type="caution">
    <text evidence="2">The sequence shown here is derived from an EMBL/GenBank/DDBJ whole genome shotgun (WGS) entry which is preliminary data.</text>
</comment>
<keyword evidence="3" id="KW-1185">Reference proteome</keyword>
<evidence type="ECO:0000256" key="1">
    <source>
        <dbReference type="SAM" id="SignalP"/>
    </source>
</evidence>
<protein>
    <submittedName>
        <fullName evidence="2">Uncharacterized protein</fullName>
    </submittedName>
</protein>
<name>A0ABS5NTL0_9BACI</name>
<keyword evidence="1" id="KW-0732">Signal</keyword>